<dbReference type="RefSeq" id="WP_345608754.1">
    <property type="nucleotide sequence ID" value="NZ_BAABJV010000001.1"/>
</dbReference>
<evidence type="ECO:0000313" key="5">
    <source>
        <dbReference type="Proteomes" id="UP001501147"/>
    </source>
</evidence>
<feature type="region of interest" description="Disordered" evidence="3">
    <location>
        <begin position="1"/>
        <end position="69"/>
    </location>
</feature>
<accession>A0ABP8ZQU8</accession>
<dbReference type="EMBL" id="BAABJV010000001">
    <property type="protein sequence ID" value="GAA4762174.1"/>
    <property type="molecule type" value="Genomic_DNA"/>
</dbReference>
<evidence type="ECO:0000256" key="3">
    <source>
        <dbReference type="SAM" id="MobiDB-lite"/>
    </source>
</evidence>
<feature type="compositionally biased region" description="Low complexity" evidence="3">
    <location>
        <begin position="45"/>
        <end position="69"/>
    </location>
</feature>
<sequence length="262" mass="26831">MSTTRHLINRQRRLASASRGAAPDTAAPAPDTAGAPPPARRGRRSAPGARGSGAPPAKPPGRAGREPAALPGGRRLPALLCLLAAVLGVCAAYGAARAHDLRDRPAVRNTALTDTARTSEARGAATRAVEAVFRYDFADPEALDRAVAAHLTGGAVEQHAALLAPVREQGPRQRLVLTTTVTDSGVERVEGDRARVLVYADQSSTRTATERAASDTGKAGTGTGGAAPQGATTYAAAMLAVDLVRQDATWRITALDTLGAGS</sequence>
<keyword evidence="2" id="KW-0472">Membrane</keyword>
<dbReference type="Proteomes" id="UP001501147">
    <property type="component" value="Unassembled WGS sequence"/>
</dbReference>
<gene>
    <name evidence="4" type="ORF">GCM10023329_04520</name>
</gene>
<feature type="region of interest" description="Disordered" evidence="3">
    <location>
        <begin position="202"/>
        <end position="227"/>
    </location>
</feature>
<comment type="subcellular location">
    <subcellularLocation>
        <location evidence="1">Membrane</location>
    </subcellularLocation>
</comment>
<dbReference type="PANTHER" id="PTHR37042">
    <property type="entry name" value="OUTER MEMBRANE PROTEIN RV1973"/>
    <property type="match status" value="1"/>
</dbReference>
<proteinExistence type="predicted"/>
<comment type="caution">
    <text evidence="4">The sequence shown here is derived from an EMBL/GenBank/DDBJ whole genome shotgun (WGS) entry which is preliminary data.</text>
</comment>
<feature type="compositionally biased region" description="Low complexity" evidence="3">
    <location>
        <begin position="15"/>
        <end position="34"/>
    </location>
</feature>
<evidence type="ECO:0000313" key="4">
    <source>
        <dbReference type="EMBL" id="GAA4762174.1"/>
    </source>
</evidence>
<keyword evidence="5" id="KW-1185">Reference proteome</keyword>
<dbReference type="PANTHER" id="PTHR37042:SF4">
    <property type="entry name" value="OUTER MEMBRANE PROTEIN RV1973"/>
    <property type="match status" value="1"/>
</dbReference>
<evidence type="ECO:0008006" key="6">
    <source>
        <dbReference type="Google" id="ProtNLM"/>
    </source>
</evidence>
<organism evidence="4 5">
    <name type="scientific">Streptomyces sanyensis</name>
    <dbReference type="NCBI Taxonomy" id="568869"/>
    <lineage>
        <taxon>Bacteria</taxon>
        <taxon>Bacillati</taxon>
        <taxon>Actinomycetota</taxon>
        <taxon>Actinomycetes</taxon>
        <taxon>Kitasatosporales</taxon>
        <taxon>Streptomycetaceae</taxon>
        <taxon>Streptomyces</taxon>
    </lineage>
</organism>
<name>A0ABP8ZQU8_9ACTN</name>
<reference evidence="5" key="1">
    <citation type="journal article" date="2019" name="Int. J. Syst. Evol. Microbiol.">
        <title>The Global Catalogue of Microorganisms (GCM) 10K type strain sequencing project: providing services to taxonomists for standard genome sequencing and annotation.</title>
        <authorList>
            <consortium name="The Broad Institute Genomics Platform"/>
            <consortium name="The Broad Institute Genome Sequencing Center for Infectious Disease"/>
            <person name="Wu L."/>
            <person name="Ma J."/>
        </authorList>
    </citation>
    <scope>NUCLEOTIDE SEQUENCE [LARGE SCALE GENOMIC DNA]</scope>
    <source>
        <strain evidence="5">JCM 18324</strain>
    </source>
</reference>
<evidence type="ECO:0000256" key="2">
    <source>
        <dbReference type="ARBA" id="ARBA00023136"/>
    </source>
</evidence>
<protein>
    <recommendedName>
        <fullName evidence="6">Integral membrane protein</fullName>
    </recommendedName>
</protein>
<evidence type="ECO:0000256" key="1">
    <source>
        <dbReference type="ARBA" id="ARBA00004370"/>
    </source>
</evidence>